<accession>A0ACC0C4T8</accession>
<sequence>MSAFIRRKLVSRPLDERVAARIIPDNISSGSEHGGEADDESLSELFYGFLADDGAVPDRSSADDSDSERDPVMYDLAGAIHDLSVPIVRCGSDSFRNMILTHVIKAMEIFSFVKSNGPLLRRNVMAYLRNLGYNAAICKTKWENSGGLSAGNYEFIDVVRSDSGNRLTRYFIDLEFAAEFEIARPTDQYERLLQSLPNVFVGKIEELKQILKVISDAARRSLKSRDLHLPPWRKHRYMQNKWFGPFKRTTNLFPATSSSSSSSKQNFPVKCRSIGFDTNAVNGRLLFPATARTR</sequence>
<proteinExistence type="predicted"/>
<protein>
    <submittedName>
        <fullName evidence="1">Uncharacterized protein</fullName>
    </submittedName>
</protein>
<keyword evidence="2" id="KW-1185">Reference proteome</keyword>
<dbReference type="EMBL" id="CM044701">
    <property type="protein sequence ID" value="KAI5679914.1"/>
    <property type="molecule type" value="Genomic_DNA"/>
</dbReference>
<organism evidence="1 2">
    <name type="scientific">Catharanthus roseus</name>
    <name type="common">Madagascar periwinkle</name>
    <name type="synonym">Vinca rosea</name>
    <dbReference type="NCBI Taxonomy" id="4058"/>
    <lineage>
        <taxon>Eukaryota</taxon>
        <taxon>Viridiplantae</taxon>
        <taxon>Streptophyta</taxon>
        <taxon>Embryophyta</taxon>
        <taxon>Tracheophyta</taxon>
        <taxon>Spermatophyta</taxon>
        <taxon>Magnoliopsida</taxon>
        <taxon>eudicotyledons</taxon>
        <taxon>Gunneridae</taxon>
        <taxon>Pentapetalae</taxon>
        <taxon>asterids</taxon>
        <taxon>lamiids</taxon>
        <taxon>Gentianales</taxon>
        <taxon>Apocynaceae</taxon>
        <taxon>Rauvolfioideae</taxon>
        <taxon>Vinceae</taxon>
        <taxon>Catharanthinae</taxon>
        <taxon>Catharanthus</taxon>
    </lineage>
</organism>
<name>A0ACC0C4T8_CATRO</name>
<gene>
    <name evidence="1" type="ORF">M9H77_01141</name>
</gene>
<reference evidence="2" key="1">
    <citation type="journal article" date="2023" name="Nat. Plants">
        <title>Single-cell RNA sequencing provides a high-resolution roadmap for understanding the multicellular compartmentation of specialized metabolism.</title>
        <authorList>
            <person name="Sun S."/>
            <person name="Shen X."/>
            <person name="Li Y."/>
            <person name="Li Y."/>
            <person name="Wang S."/>
            <person name="Li R."/>
            <person name="Zhang H."/>
            <person name="Shen G."/>
            <person name="Guo B."/>
            <person name="Wei J."/>
            <person name="Xu J."/>
            <person name="St-Pierre B."/>
            <person name="Chen S."/>
            <person name="Sun C."/>
        </authorList>
    </citation>
    <scope>NUCLEOTIDE SEQUENCE [LARGE SCALE GENOMIC DNA]</scope>
</reference>
<evidence type="ECO:0000313" key="2">
    <source>
        <dbReference type="Proteomes" id="UP001060085"/>
    </source>
</evidence>
<evidence type="ECO:0000313" key="1">
    <source>
        <dbReference type="EMBL" id="KAI5679914.1"/>
    </source>
</evidence>
<comment type="caution">
    <text evidence="1">The sequence shown here is derived from an EMBL/GenBank/DDBJ whole genome shotgun (WGS) entry which is preliminary data.</text>
</comment>
<dbReference type="Proteomes" id="UP001060085">
    <property type="component" value="Linkage Group LG01"/>
</dbReference>